<dbReference type="PANTHER" id="PTHR42760">
    <property type="entry name" value="SHORT-CHAIN DEHYDROGENASES/REDUCTASES FAMILY MEMBER"/>
    <property type="match status" value="1"/>
</dbReference>
<dbReference type="GO" id="GO:0006633">
    <property type="term" value="P:fatty acid biosynthetic process"/>
    <property type="evidence" value="ECO:0007669"/>
    <property type="project" value="TreeGrafter"/>
</dbReference>
<organism evidence="2 3">
    <name type="scientific">Heliocybe sulcata</name>
    <dbReference type="NCBI Taxonomy" id="5364"/>
    <lineage>
        <taxon>Eukaryota</taxon>
        <taxon>Fungi</taxon>
        <taxon>Dikarya</taxon>
        <taxon>Basidiomycota</taxon>
        <taxon>Agaricomycotina</taxon>
        <taxon>Agaricomycetes</taxon>
        <taxon>Gloeophyllales</taxon>
        <taxon>Gloeophyllaceae</taxon>
        <taxon>Heliocybe</taxon>
    </lineage>
</organism>
<accession>A0A5C3N7A8</accession>
<sequence>MNSTRVAIVTGAAQGIGRAIALQLAKDGLDVAVDDLPLKRPLLDTLVKEIEALGRKSIAIEADVSKEDDVNNMVQAAVKELGGLDVMIANAGVAVLSPILDMDEWEEVFSTNVKGTLLCYKAAAKVMIEQGRGGRIIGAAMCSTYGSSKFAVRALTQAAACEFGQFGITVNAYAPGVIETPLLHAMDERVGELLQAGPGVYIESMTGQAAMRRIGQPEEIAHIVTFLASKESAFITGEDVVTIIPARVVTDV</sequence>
<dbReference type="EMBL" id="ML213507">
    <property type="protein sequence ID" value="TFK53270.1"/>
    <property type="molecule type" value="Genomic_DNA"/>
</dbReference>
<dbReference type="InterPro" id="IPR036291">
    <property type="entry name" value="NAD(P)-bd_dom_sf"/>
</dbReference>
<dbReference type="GO" id="GO:0016616">
    <property type="term" value="F:oxidoreductase activity, acting on the CH-OH group of donors, NAD or NADP as acceptor"/>
    <property type="evidence" value="ECO:0007669"/>
    <property type="project" value="TreeGrafter"/>
</dbReference>
<dbReference type="Pfam" id="PF13561">
    <property type="entry name" value="adh_short_C2"/>
    <property type="match status" value="1"/>
</dbReference>
<dbReference type="SUPFAM" id="SSF51735">
    <property type="entry name" value="NAD(P)-binding Rossmann-fold domains"/>
    <property type="match status" value="1"/>
</dbReference>
<dbReference type="PRINTS" id="PR00080">
    <property type="entry name" value="SDRFAMILY"/>
</dbReference>
<dbReference type="AlphaFoldDB" id="A0A5C3N7A8"/>
<dbReference type="GO" id="GO:0048038">
    <property type="term" value="F:quinone binding"/>
    <property type="evidence" value="ECO:0007669"/>
    <property type="project" value="TreeGrafter"/>
</dbReference>
<dbReference type="PANTHER" id="PTHR42760:SF121">
    <property type="entry name" value="3-OXOACYL-(ACYL-CARRIER-PROTEIN) REDUCTASE"/>
    <property type="match status" value="1"/>
</dbReference>
<evidence type="ECO:0000313" key="2">
    <source>
        <dbReference type="EMBL" id="TFK53270.1"/>
    </source>
</evidence>
<gene>
    <name evidence="2" type="ORF">OE88DRAFT_1733233</name>
</gene>
<evidence type="ECO:0000256" key="1">
    <source>
        <dbReference type="ARBA" id="ARBA00006484"/>
    </source>
</evidence>
<evidence type="ECO:0000313" key="3">
    <source>
        <dbReference type="Proteomes" id="UP000305948"/>
    </source>
</evidence>
<dbReference type="InterPro" id="IPR002347">
    <property type="entry name" value="SDR_fam"/>
</dbReference>
<reference evidence="2 3" key="1">
    <citation type="journal article" date="2019" name="Nat. Ecol. Evol.">
        <title>Megaphylogeny resolves global patterns of mushroom evolution.</title>
        <authorList>
            <person name="Varga T."/>
            <person name="Krizsan K."/>
            <person name="Foldi C."/>
            <person name="Dima B."/>
            <person name="Sanchez-Garcia M."/>
            <person name="Sanchez-Ramirez S."/>
            <person name="Szollosi G.J."/>
            <person name="Szarkandi J.G."/>
            <person name="Papp V."/>
            <person name="Albert L."/>
            <person name="Andreopoulos W."/>
            <person name="Angelini C."/>
            <person name="Antonin V."/>
            <person name="Barry K.W."/>
            <person name="Bougher N.L."/>
            <person name="Buchanan P."/>
            <person name="Buyck B."/>
            <person name="Bense V."/>
            <person name="Catcheside P."/>
            <person name="Chovatia M."/>
            <person name="Cooper J."/>
            <person name="Damon W."/>
            <person name="Desjardin D."/>
            <person name="Finy P."/>
            <person name="Geml J."/>
            <person name="Haridas S."/>
            <person name="Hughes K."/>
            <person name="Justo A."/>
            <person name="Karasinski D."/>
            <person name="Kautmanova I."/>
            <person name="Kiss B."/>
            <person name="Kocsube S."/>
            <person name="Kotiranta H."/>
            <person name="LaButti K.M."/>
            <person name="Lechner B.E."/>
            <person name="Liimatainen K."/>
            <person name="Lipzen A."/>
            <person name="Lukacs Z."/>
            <person name="Mihaltcheva S."/>
            <person name="Morgado L.N."/>
            <person name="Niskanen T."/>
            <person name="Noordeloos M.E."/>
            <person name="Ohm R.A."/>
            <person name="Ortiz-Santana B."/>
            <person name="Ovrebo C."/>
            <person name="Racz N."/>
            <person name="Riley R."/>
            <person name="Savchenko A."/>
            <person name="Shiryaev A."/>
            <person name="Soop K."/>
            <person name="Spirin V."/>
            <person name="Szebenyi C."/>
            <person name="Tomsovsky M."/>
            <person name="Tulloss R.E."/>
            <person name="Uehling J."/>
            <person name="Grigoriev I.V."/>
            <person name="Vagvolgyi C."/>
            <person name="Papp T."/>
            <person name="Martin F.M."/>
            <person name="Miettinen O."/>
            <person name="Hibbett D.S."/>
            <person name="Nagy L.G."/>
        </authorList>
    </citation>
    <scope>NUCLEOTIDE SEQUENCE [LARGE SCALE GENOMIC DNA]</scope>
    <source>
        <strain evidence="2 3">OMC1185</strain>
    </source>
</reference>
<dbReference type="Gene3D" id="3.40.50.720">
    <property type="entry name" value="NAD(P)-binding Rossmann-like Domain"/>
    <property type="match status" value="1"/>
</dbReference>
<dbReference type="STRING" id="5364.A0A5C3N7A8"/>
<dbReference type="Proteomes" id="UP000305948">
    <property type="component" value="Unassembled WGS sequence"/>
</dbReference>
<keyword evidence="3" id="KW-1185">Reference proteome</keyword>
<name>A0A5C3N7A8_9AGAM</name>
<dbReference type="PRINTS" id="PR00081">
    <property type="entry name" value="GDHRDH"/>
</dbReference>
<dbReference type="FunFam" id="3.40.50.720:FF:000084">
    <property type="entry name" value="Short-chain dehydrogenase reductase"/>
    <property type="match status" value="1"/>
</dbReference>
<protein>
    <submittedName>
        <fullName evidence="2">NAD-binding protein</fullName>
    </submittedName>
</protein>
<comment type="similarity">
    <text evidence="1">Belongs to the short-chain dehydrogenases/reductases (SDR) family.</text>
</comment>
<dbReference type="OrthoDB" id="498125at2759"/>
<proteinExistence type="inferred from homology"/>